<dbReference type="AlphaFoldDB" id="A0A6S7HLW1"/>
<evidence type="ECO:0000313" key="2">
    <source>
        <dbReference type="EMBL" id="CAB4004513.1"/>
    </source>
</evidence>
<accession>A0A6S7HLW1</accession>
<reference evidence="2" key="1">
    <citation type="submission" date="2020-04" db="EMBL/GenBank/DDBJ databases">
        <authorList>
            <person name="Alioto T."/>
            <person name="Alioto T."/>
            <person name="Gomez Garrido J."/>
        </authorList>
    </citation>
    <scope>NUCLEOTIDE SEQUENCE</scope>
    <source>
        <strain evidence="2">A484AB</strain>
    </source>
</reference>
<gene>
    <name evidence="2" type="ORF">PACLA_8A067063</name>
</gene>
<feature type="region of interest" description="Disordered" evidence="1">
    <location>
        <begin position="1"/>
        <end position="27"/>
    </location>
</feature>
<organism evidence="2 3">
    <name type="scientific">Paramuricea clavata</name>
    <name type="common">Red gorgonian</name>
    <name type="synonym">Violescent sea-whip</name>
    <dbReference type="NCBI Taxonomy" id="317549"/>
    <lineage>
        <taxon>Eukaryota</taxon>
        <taxon>Metazoa</taxon>
        <taxon>Cnidaria</taxon>
        <taxon>Anthozoa</taxon>
        <taxon>Octocorallia</taxon>
        <taxon>Malacalcyonacea</taxon>
        <taxon>Plexauridae</taxon>
        <taxon>Paramuricea</taxon>
    </lineage>
</organism>
<proteinExistence type="predicted"/>
<evidence type="ECO:0000313" key="3">
    <source>
        <dbReference type="Proteomes" id="UP001152795"/>
    </source>
</evidence>
<keyword evidence="3" id="KW-1185">Reference proteome</keyword>
<dbReference type="OrthoDB" id="8551997at2759"/>
<name>A0A6S7HLW1_PARCT</name>
<protein>
    <submittedName>
        <fullName evidence="2">Uncharacterized protein</fullName>
    </submittedName>
</protein>
<comment type="caution">
    <text evidence="2">The sequence shown here is derived from an EMBL/GenBank/DDBJ whole genome shotgun (WGS) entry which is preliminary data.</text>
</comment>
<sequence length="105" mass="12348">MARASLLQEDESDDGNDSNKENSSHKFNEGSFDVEIIRLFEHFQPVLDNADVKCPCTEVVAEWHDLLTYIINYLQPNKHNYKKTWKFVFLSSYAKSKWKNILYLS</sequence>
<dbReference type="Proteomes" id="UP001152795">
    <property type="component" value="Unassembled WGS sequence"/>
</dbReference>
<dbReference type="EMBL" id="CACRXK020004926">
    <property type="protein sequence ID" value="CAB4004513.1"/>
    <property type="molecule type" value="Genomic_DNA"/>
</dbReference>
<feature type="compositionally biased region" description="Basic and acidic residues" evidence="1">
    <location>
        <begin position="17"/>
        <end position="27"/>
    </location>
</feature>
<evidence type="ECO:0000256" key="1">
    <source>
        <dbReference type="SAM" id="MobiDB-lite"/>
    </source>
</evidence>